<keyword evidence="1" id="KW-0812">Transmembrane</keyword>
<dbReference type="EMBL" id="EU016596">
    <property type="protein sequence ID" value="ABZ07278.1"/>
    <property type="molecule type" value="Genomic_DNA"/>
</dbReference>
<organism evidence="3">
    <name type="scientific">uncultured marine microorganism HF4000_ANIW133F6</name>
    <dbReference type="NCBI Taxonomy" id="455529"/>
    <lineage>
        <taxon>unclassified sequences</taxon>
        <taxon>environmental samples</taxon>
    </lineage>
</organism>
<gene>
    <name evidence="3" type="ORF">ALOHA_HF4000ANIW133F6ctg1g28</name>
</gene>
<keyword evidence="1" id="KW-1133">Transmembrane helix</keyword>
<evidence type="ECO:0000259" key="2">
    <source>
        <dbReference type="PROSITE" id="PS50059"/>
    </source>
</evidence>
<keyword evidence="3" id="KW-0413">Isomerase</keyword>
<dbReference type="PROSITE" id="PS50059">
    <property type="entry name" value="FKBP_PPIASE"/>
    <property type="match status" value="1"/>
</dbReference>
<dbReference type="InterPro" id="IPR001179">
    <property type="entry name" value="PPIase_FKBP_dom"/>
</dbReference>
<keyword evidence="1" id="KW-0472">Membrane</keyword>
<evidence type="ECO:0000256" key="1">
    <source>
        <dbReference type="SAM" id="Phobius"/>
    </source>
</evidence>
<sequence>MTVEWGNSIVSGSWISDTPDEVEHPSVPLGINEMAIPRAAILLSLATAALLICSTIVVGYSVYQFAKANQDAFSVTDTDLLKDGNDRWFWELDLLFDTCDSRLGDWDWPEVLADQDDVFLYPGELRCDWEHQGEGDRASVVVYNRGDQPLDLVLEIAGGNVVFATEGDADIILEPIEANGTAIVEIELQDGVTEHDITIEASHVRVPDAEVLLDVHIFEGSEPRALHASDGDQLGVHYKVWNADTGDLLDEGDLVVTAGDDSRYIKGFGWSAIGLDIDEDRGLILGIDTGTSHITLLPPPIAYGNSDGHELEEAWLRFELKVDRATI</sequence>
<dbReference type="GO" id="GO:0003755">
    <property type="term" value="F:peptidyl-prolyl cis-trans isomerase activity"/>
    <property type="evidence" value="ECO:0007669"/>
    <property type="project" value="InterPro"/>
</dbReference>
<reference evidence="3" key="1">
    <citation type="journal article" date="2008" name="ISME J.">
        <title>Genomic patterns of recombination, clonal divergence and environment in marine microbial populations.</title>
        <authorList>
            <person name="Konstantinidis K.T."/>
            <person name="Delong E.F."/>
        </authorList>
    </citation>
    <scope>NUCLEOTIDE SEQUENCE</scope>
</reference>
<evidence type="ECO:0000313" key="3">
    <source>
        <dbReference type="EMBL" id="ABZ07278.1"/>
    </source>
</evidence>
<name>B3T3W9_9ZZZZ</name>
<proteinExistence type="predicted"/>
<feature type="domain" description="PPIase FKBP-type" evidence="2">
    <location>
        <begin position="231"/>
        <end position="326"/>
    </location>
</feature>
<feature type="transmembrane region" description="Helical" evidence="1">
    <location>
        <begin position="39"/>
        <end position="63"/>
    </location>
</feature>
<dbReference type="AlphaFoldDB" id="B3T3W9"/>
<accession>B3T3W9</accession>
<protein>
    <submittedName>
        <fullName evidence="3">Putative FKBP-type peptidyl-prolyl cis-trans isomerase</fullName>
    </submittedName>
</protein>